<organism evidence="3">
    <name type="scientific">marine sediment metagenome</name>
    <dbReference type="NCBI Taxonomy" id="412755"/>
    <lineage>
        <taxon>unclassified sequences</taxon>
        <taxon>metagenomes</taxon>
        <taxon>ecological metagenomes</taxon>
    </lineage>
</organism>
<reference evidence="3" key="1">
    <citation type="journal article" date="2015" name="Nature">
        <title>Complex archaea that bridge the gap between prokaryotes and eukaryotes.</title>
        <authorList>
            <person name="Spang A."/>
            <person name="Saw J.H."/>
            <person name="Jorgensen S.L."/>
            <person name="Zaremba-Niedzwiedzka K."/>
            <person name="Martijn J."/>
            <person name="Lind A.E."/>
            <person name="van Eijk R."/>
            <person name="Schleper C."/>
            <person name="Guy L."/>
            <person name="Ettema T.J."/>
        </authorList>
    </citation>
    <scope>NUCLEOTIDE SEQUENCE</scope>
</reference>
<dbReference type="Pfam" id="PF04773">
    <property type="entry name" value="FecR"/>
    <property type="match status" value="1"/>
</dbReference>
<dbReference type="Gene3D" id="2.60.120.1440">
    <property type="match status" value="1"/>
</dbReference>
<comment type="caution">
    <text evidence="3">The sequence shown here is derived from an EMBL/GenBank/DDBJ whole genome shotgun (WGS) entry which is preliminary data.</text>
</comment>
<evidence type="ECO:0000256" key="1">
    <source>
        <dbReference type="SAM" id="MobiDB-lite"/>
    </source>
</evidence>
<protein>
    <recommendedName>
        <fullName evidence="2">FecR protein domain-containing protein</fullName>
    </recommendedName>
</protein>
<dbReference type="PANTHER" id="PTHR38731">
    <property type="entry name" value="LIPL45-RELATED LIPOPROTEIN-RELATED"/>
    <property type="match status" value="1"/>
</dbReference>
<feature type="compositionally biased region" description="Basic and acidic residues" evidence="1">
    <location>
        <begin position="236"/>
        <end position="254"/>
    </location>
</feature>
<dbReference type="InterPro" id="IPR006860">
    <property type="entry name" value="FecR"/>
</dbReference>
<evidence type="ECO:0000313" key="3">
    <source>
        <dbReference type="EMBL" id="KKN03797.1"/>
    </source>
</evidence>
<evidence type="ECO:0000259" key="2">
    <source>
        <dbReference type="Pfam" id="PF04773"/>
    </source>
</evidence>
<proteinExistence type="predicted"/>
<dbReference type="AlphaFoldDB" id="A0A0F9MWK8"/>
<feature type="region of interest" description="Disordered" evidence="1">
    <location>
        <begin position="506"/>
        <end position="572"/>
    </location>
</feature>
<dbReference type="EMBL" id="LAZR01004995">
    <property type="protein sequence ID" value="KKN03797.1"/>
    <property type="molecule type" value="Genomic_DNA"/>
</dbReference>
<accession>A0A0F9MWK8</accession>
<gene>
    <name evidence="3" type="ORF">LCGC14_1104080</name>
</gene>
<feature type="region of interest" description="Disordered" evidence="1">
    <location>
        <begin position="233"/>
        <end position="254"/>
    </location>
</feature>
<feature type="domain" description="FecR protein" evidence="2">
    <location>
        <begin position="75"/>
        <end position="175"/>
    </location>
</feature>
<name>A0A0F9MWK8_9ZZZZ</name>
<sequence>MKSFEKKLLGKLIILAFISAFVSMTFFHGTSYAATGNGTTTIGHITYAKGQVIVRTKGKWMILKETPWPIYSTDRVVTKSGRANITLVDGGVVRMNVDTSLRIVRKEAASGFLSSGKAKSTEVNVLVGNVWFQVELKRGRRIRFRTPSMTAAIRGTEGDLSVTLAGQTNLDLKSGSTSNSGNFTTLPDVTDTQSGTALRPSSEEFLNSRQILAVDSAVQRWIAAEKAAAKSAGLKQKADEVSARENGSEPSRDRAARAALDAAVAQSNAAEARAHAYMSVISEEVVSAETLRDFDNVQAARKSMEQARRSLAIVLERNQAVRSMAESANFTAGADLTTILSSLVSTMTCATDAHSASVRAYSMIVLAHSAIDMYVTEQAEAVAGKIQEDALNVDILRRAISAMLTRVSEGMDSISEQAVVTAAQAAAKAASVFAGDAQSHANVVTEIVTGDKVSLETALEAEGIFVHLSARASALTRDLSESLEAGNLDLLIETLNELAQLSEAAAQLSGDGETPETLPKTPVIDDLQEEADDKAAAESAEEEYSPVQDIPVLDPTQDTGGTGDRNVSPYTF</sequence>
<feature type="region of interest" description="Disordered" evidence="1">
    <location>
        <begin position="173"/>
        <end position="195"/>
    </location>
</feature>
<feature type="compositionally biased region" description="Low complexity" evidence="1">
    <location>
        <begin position="174"/>
        <end position="185"/>
    </location>
</feature>